<dbReference type="Proteomes" id="UP000002318">
    <property type="component" value="Chromosome"/>
</dbReference>
<evidence type="ECO:0000313" key="2">
    <source>
        <dbReference type="EMBL" id="ADK81207.1"/>
    </source>
</evidence>
<dbReference type="GO" id="GO:0051920">
    <property type="term" value="F:peroxiredoxin activity"/>
    <property type="evidence" value="ECO:0007669"/>
    <property type="project" value="InterPro"/>
</dbReference>
<dbReference type="SUPFAM" id="SSF69118">
    <property type="entry name" value="AhpD-like"/>
    <property type="match status" value="1"/>
</dbReference>
<reference evidence="2 3" key="1">
    <citation type="journal article" date="2010" name="Stand. Genomic Sci.">
        <title>Complete genome sequence of Spirochaeta smaragdinae type strain (SEBR 4228).</title>
        <authorList>
            <person name="Mavromatis K."/>
            <person name="Yasawong M."/>
            <person name="Chertkov O."/>
            <person name="Lapidus A."/>
            <person name="Lucas S."/>
            <person name="Nolan M."/>
            <person name="Del Rio T.G."/>
            <person name="Tice H."/>
            <person name="Cheng J.F."/>
            <person name="Pitluck S."/>
            <person name="Liolios K."/>
            <person name="Ivanova N."/>
            <person name="Tapia R."/>
            <person name="Han C."/>
            <person name="Bruce D."/>
            <person name="Goodwin L."/>
            <person name="Pati A."/>
            <person name="Chen A."/>
            <person name="Palaniappan K."/>
            <person name="Land M."/>
            <person name="Hauser L."/>
            <person name="Chang Y.J."/>
            <person name="Jeffries C.D."/>
            <person name="Detter J.C."/>
            <person name="Rohde M."/>
            <person name="Brambilla E."/>
            <person name="Spring S."/>
            <person name="Goker M."/>
            <person name="Sikorski J."/>
            <person name="Woyke T."/>
            <person name="Bristow J."/>
            <person name="Eisen J.A."/>
            <person name="Markowitz V."/>
            <person name="Hugenholtz P."/>
            <person name="Klenk H.P."/>
            <person name="Kyrpides N.C."/>
        </authorList>
    </citation>
    <scope>NUCLEOTIDE SEQUENCE [LARGE SCALE GENOMIC DNA]</scope>
    <source>
        <strain evidence="3">DSM 11293 / JCM 15392 / SEBR 4228</strain>
    </source>
</reference>
<accession>E1R321</accession>
<dbReference type="OrthoDB" id="331470at2"/>
<dbReference type="KEGG" id="ssm:Spirs_2085"/>
<dbReference type="Pfam" id="PF02627">
    <property type="entry name" value="CMD"/>
    <property type="match status" value="1"/>
</dbReference>
<dbReference type="NCBIfam" id="TIGR00778">
    <property type="entry name" value="ahpD_dom"/>
    <property type="match status" value="1"/>
</dbReference>
<keyword evidence="3" id="KW-1185">Reference proteome</keyword>
<dbReference type="HOGENOM" id="CLU_137228_2_2_12"/>
<dbReference type="InterPro" id="IPR004675">
    <property type="entry name" value="AhpD_core"/>
</dbReference>
<dbReference type="EMBL" id="CP002116">
    <property type="protein sequence ID" value="ADK81207.1"/>
    <property type="molecule type" value="Genomic_DNA"/>
</dbReference>
<dbReference type="PANTHER" id="PTHR33930:SF2">
    <property type="entry name" value="BLR3452 PROTEIN"/>
    <property type="match status" value="1"/>
</dbReference>
<evidence type="ECO:0000313" key="3">
    <source>
        <dbReference type="Proteomes" id="UP000002318"/>
    </source>
</evidence>
<protein>
    <submittedName>
        <fullName evidence="2">Alkylhydroperoxidase like protein, AhpD family</fullName>
    </submittedName>
</protein>
<dbReference type="InterPro" id="IPR003779">
    <property type="entry name" value="CMD-like"/>
</dbReference>
<dbReference type="AlphaFoldDB" id="E1R321"/>
<organism evidence="2 3">
    <name type="scientific">Sediminispirochaeta smaragdinae (strain DSM 11293 / JCM 15392 / SEBR 4228)</name>
    <name type="common">Spirochaeta smaragdinae</name>
    <dbReference type="NCBI Taxonomy" id="573413"/>
    <lineage>
        <taxon>Bacteria</taxon>
        <taxon>Pseudomonadati</taxon>
        <taxon>Spirochaetota</taxon>
        <taxon>Spirochaetia</taxon>
        <taxon>Spirochaetales</taxon>
        <taxon>Spirochaetaceae</taxon>
        <taxon>Sediminispirochaeta</taxon>
    </lineage>
</organism>
<feature type="domain" description="Carboxymuconolactone decarboxylase-like" evidence="1">
    <location>
        <begin position="28"/>
        <end position="108"/>
    </location>
</feature>
<dbReference type="STRING" id="573413.Spirs_2085"/>
<dbReference type="Gene3D" id="1.20.1290.10">
    <property type="entry name" value="AhpD-like"/>
    <property type="match status" value="1"/>
</dbReference>
<dbReference type="eggNOG" id="COG0599">
    <property type="taxonomic scope" value="Bacteria"/>
</dbReference>
<evidence type="ECO:0000259" key="1">
    <source>
        <dbReference type="Pfam" id="PF02627"/>
    </source>
</evidence>
<proteinExistence type="predicted"/>
<dbReference type="PANTHER" id="PTHR33930">
    <property type="entry name" value="ALKYL HYDROPEROXIDE REDUCTASE AHPD"/>
    <property type="match status" value="1"/>
</dbReference>
<dbReference type="InterPro" id="IPR029032">
    <property type="entry name" value="AhpD-like"/>
</dbReference>
<dbReference type="RefSeq" id="WP_013254671.1">
    <property type="nucleotide sequence ID" value="NC_014364.1"/>
</dbReference>
<sequence length="120" mass="13844">MNSFSKNKIEQSILNRKKLHQRFYDNSETYRHFLKLEKSAFSEGEISVKHKELMALSMSIITKCEPCIEWHTEQALLASSTDSEFFETIDVAIEMGGGPAGAYARFALNCLDYFKDKHNR</sequence>
<name>E1R321_SEDSS</name>
<gene>
    <name evidence="2" type="ordered locus">Spirs_2085</name>
</gene>